<evidence type="ECO:0000256" key="1">
    <source>
        <dbReference type="PROSITE-ProRule" id="PRU00024"/>
    </source>
</evidence>
<dbReference type="Gene3D" id="4.10.830.40">
    <property type="match status" value="1"/>
</dbReference>
<dbReference type="PROSITE" id="PS50119">
    <property type="entry name" value="ZF_BBOX"/>
    <property type="match status" value="2"/>
</dbReference>
<dbReference type="AlphaFoldDB" id="A0A6J8ASN0"/>
<dbReference type="SUPFAM" id="SSF57845">
    <property type="entry name" value="B-box zinc-binding domain"/>
    <property type="match status" value="1"/>
</dbReference>
<dbReference type="CDD" id="cd19757">
    <property type="entry name" value="Bbox1"/>
    <property type="match status" value="1"/>
</dbReference>
<dbReference type="Pfam" id="PF00643">
    <property type="entry name" value="zf-B_box"/>
    <property type="match status" value="1"/>
</dbReference>
<dbReference type="GO" id="GO:0005654">
    <property type="term" value="C:nucleoplasm"/>
    <property type="evidence" value="ECO:0007669"/>
    <property type="project" value="TreeGrafter"/>
</dbReference>
<dbReference type="Proteomes" id="UP000507470">
    <property type="component" value="Unassembled WGS sequence"/>
</dbReference>
<protein>
    <recommendedName>
        <fullName evidence="3">B box-type domain-containing protein</fullName>
    </recommendedName>
</protein>
<evidence type="ECO:0000259" key="3">
    <source>
        <dbReference type="PROSITE" id="PS50119"/>
    </source>
</evidence>
<dbReference type="PANTHER" id="PTHR25462">
    <property type="entry name" value="BONUS, ISOFORM C-RELATED"/>
    <property type="match status" value="1"/>
</dbReference>
<dbReference type="SMART" id="SM00336">
    <property type="entry name" value="BBOX"/>
    <property type="match status" value="2"/>
</dbReference>
<evidence type="ECO:0000313" key="4">
    <source>
        <dbReference type="EMBL" id="CAC5371511.1"/>
    </source>
</evidence>
<dbReference type="Gene3D" id="2.120.10.30">
    <property type="entry name" value="TolB, C-terminal domain"/>
    <property type="match status" value="1"/>
</dbReference>
<dbReference type="PANTHER" id="PTHR25462:SF296">
    <property type="entry name" value="MEIOTIC P26, ISOFORM F"/>
    <property type="match status" value="1"/>
</dbReference>
<dbReference type="SUPFAM" id="SSF63829">
    <property type="entry name" value="Calcium-dependent phosphotriesterase"/>
    <property type="match status" value="1"/>
</dbReference>
<dbReference type="GO" id="GO:0008270">
    <property type="term" value="F:zinc ion binding"/>
    <property type="evidence" value="ECO:0007669"/>
    <property type="project" value="UniProtKB-KW"/>
</dbReference>
<feature type="domain" description="B box-type" evidence="3">
    <location>
        <begin position="73"/>
        <end position="114"/>
    </location>
</feature>
<sequence>MVLSKSVIKAQDIISCNLCESETKLKWKCIDCDLLMCNKCCDKIHPKFKNAKDHTIVEIKEVGVSGGVKNLDFTSIKCKVHASQSCCIFCSNCDQLACPSCITKGHAGHTFIEIKEAYEMKVEWLKNRKGKLEMKEKKLDEGDRILNEITARENSNCQKTIQDIQHQREALKREIDKHALKLIEELNQNMKSIQDSISKEVKNVQMSRQKVENNFKTAKEMLTMMDMSFFFENADIMAKSIDNDEEGVNVIHKSVPKFKPGSISLSNFGTLFKDISSSNTIIDMRVKKEFTTGIKYCHYISGCSDGSLWIGDSISNVLQKVKPEGNLLTTVSTINTGLRGIAVTHNNDLLISDGTSKLKLVNGKTGKVQKSKYSVDPLWIIGVYITSDHKVIVGAMSPGKAFSATGRRLVIVMDREGNHITVYEQDKYKQNICSYPFKITSTSNGNIFVVDRLSDDGRGRVLVLGEGGNILNEYNGCEDIKTKDQPFKPASITTTPSDKVIVTDFYNHLHILDSSANLIFYYNTKDIGIVNSYSLFFISSTIFYLGCSTTSTTNAKLYEIQCSEF</sequence>
<keyword evidence="1" id="KW-0479">Metal-binding</keyword>
<dbReference type="Gene3D" id="3.30.160.60">
    <property type="entry name" value="Classic Zinc Finger"/>
    <property type="match status" value="1"/>
</dbReference>
<feature type="coiled-coil region" evidence="2">
    <location>
        <begin position="115"/>
        <end position="203"/>
    </location>
</feature>
<keyword evidence="2" id="KW-0175">Coiled coil</keyword>
<organism evidence="4 5">
    <name type="scientific">Mytilus coruscus</name>
    <name type="common">Sea mussel</name>
    <dbReference type="NCBI Taxonomy" id="42192"/>
    <lineage>
        <taxon>Eukaryota</taxon>
        <taxon>Metazoa</taxon>
        <taxon>Spiralia</taxon>
        <taxon>Lophotrochozoa</taxon>
        <taxon>Mollusca</taxon>
        <taxon>Bivalvia</taxon>
        <taxon>Autobranchia</taxon>
        <taxon>Pteriomorphia</taxon>
        <taxon>Mytilida</taxon>
        <taxon>Mytiloidea</taxon>
        <taxon>Mytilidae</taxon>
        <taxon>Mytilinae</taxon>
        <taxon>Mytilus</taxon>
    </lineage>
</organism>
<dbReference type="InterPro" id="IPR011042">
    <property type="entry name" value="6-blade_b-propeller_TolB-like"/>
</dbReference>
<keyword evidence="1" id="KW-0863">Zinc-finger</keyword>
<evidence type="ECO:0000256" key="2">
    <source>
        <dbReference type="SAM" id="Coils"/>
    </source>
</evidence>
<proteinExistence type="predicted"/>
<dbReference type="OrthoDB" id="6106053at2759"/>
<reference evidence="4 5" key="1">
    <citation type="submission" date="2020-06" db="EMBL/GenBank/DDBJ databases">
        <authorList>
            <person name="Li R."/>
            <person name="Bekaert M."/>
        </authorList>
    </citation>
    <scope>NUCLEOTIDE SEQUENCE [LARGE SCALE GENOMIC DNA]</scope>
    <source>
        <strain evidence="5">wild</strain>
    </source>
</reference>
<evidence type="ECO:0000313" key="5">
    <source>
        <dbReference type="Proteomes" id="UP000507470"/>
    </source>
</evidence>
<dbReference type="EMBL" id="CACVKT020001765">
    <property type="protein sequence ID" value="CAC5371511.1"/>
    <property type="molecule type" value="Genomic_DNA"/>
</dbReference>
<dbReference type="GO" id="GO:0061630">
    <property type="term" value="F:ubiquitin protein ligase activity"/>
    <property type="evidence" value="ECO:0007669"/>
    <property type="project" value="TreeGrafter"/>
</dbReference>
<keyword evidence="1" id="KW-0862">Zinc</keyword>
<gene>
    <name evidence="4" type="ORF">MCOR_9944</name>
</gene>
<dbReference type="InterPro" id="IPR047153">
    <property type="entry name" value="TRIM45/56/19-like"/>
</dbReference>
<dbReference type="InterPro" id="IPR000315">
    <property type="entry name" value="Znf_B-box"/>
</dbReference>
<keyword evidence="5" id="KW-1185">Reference proteome</keyword>
<name>A0A6J8ASN0_MYTCO</name>
<accession>A0A6J8ASN0</accession>
<feature type="domain" description="B box-type" evidence="3">
    <location>
        <begin position="11"/>
        <end position="59"/>
    </location>
</feature>